<evidence type="ECO:0000256" key="4">
    <source>
        <dbReference type="SAM" id="MobiDB-lite"/>
    </source>
</evidence>
<reference evidence="9" key="1">
    <citation type="submission" date="2024-07" db="EMBL/GenBank/DDBJ databases">
        <title>Complete genome sequences of cellulolytic bacteria, Kitasatospora sp. CMC57 and Streptomyces sp. CMC78, isolated from Japanese agricultural soil.</title>
        <authorList>
            <person name="Hashimoto T."/>
            <person name="Ito M."/>
            <person name="Iwamoto M."/>
            <person name="Fukahori D."/>
            <person name="Shoda T."/>
            <person name="Sakoda M."/>
            <person name="Morohoshi T."/>
            <person name="Mitsuboshi M."/>
            <person name="Nishizawa T."/>
        </authorList>
    </citation>
    <scope>NUCLEOTIDE SEQUENCE</scope>
    <source>
        <strain evidence="9">CMC57</strain>
    </source>
</reference>
<accession>A0AB33K156</accession>
<dbReference type="Pfam" id="PF17210">
    <property type="entry name" value="SdrD_B"/>
    <property type="match status" value="1"/>
</dbReference>
<name>A0AB33K156_9ACTN</name>
<evidence type="ECO:0000259" key="8">
    <source>
        <dbReference type="Pfam" id="PF17802"/>
    </source>
</evidence>
<feature type="compositionally biased region" description="Pro residues" evidence="4">
    <location>
        <begin position="835"/>
        <end position="849"/>
    </location>
</feature>
<evidence type="ECO:0000259" key="7">
    <source>
        <dbReference type="Pfam" id="PF17210"/>
    </source>
</evidence>
<dbReference type="Pfam" id="PF17802">
    <property type="entry name" value="SpaA"/>
    <property type="match status" value="1"/>
</dbReference>
<evidence type="ECO:0000256" key="2">
    <source>
        <dbReference type="ARBA" id="ARBA00022525"/>
    </source>
</evidence>
<dbReference type="SUPFAM" id="SSF63829">
    <property type="entry name" value="Calcium-dependent phosphotriesterase"/>
    <property type="match status" value="1"/>
</dbReference>
<dbReference type="Gene3D" id="2.60.40.10">
    <property type="entry name" value="Immunoglobulins"/>
    <property type="match status" value="3"/>
</dbReference>
<feature type="signal peptide" evidence="6">
    <location>
        <begin position="1"/>
        <end position="40"/>
    </location>
</feature>
<comment type="subcellular location">
    <subcellularLocation>
        <location evidence="1">Secreted</location>
    </subcellularLocation>
</comment>
<dbReference type="GO" id="GO:0005576">
    <property type="term" value="C:extracellular region"/>
    <property type="evidence" value="ECO:0007669"/>
    <property type="project" value="UniProtKB-SubCell"/>
</dbReference>
<evidence type="ECO:0000313" key="9">
    <source>
        <dbReference type="EMBL" id="BFP47438.1"/>
    </source>
</evidence>
<feature type="chain" id="PRO_5044255747" description="Gram-positive cocci surface proteins LPxTG domain-containing protein" evidence="6">
    <location>
        <begin position="41"/>
        <end position="909"/>
    </location>
</feature>
<dbReference type="EMBL" id="AP035881">
    <property type="protein sequence ID" value="BFP47438.1"/>
    <property type="molecule type" value="Genomic_DNA"/>
</dbReference>
<keyword evidence="5" id="KW-1133">Transmembrane helix</keyword>
<keyword evidence="2" id="KW-0964">Secreted</keyword>
<dbReference type="AlphaFoldDB" id="A0AB33K156"/>
<dbReference type="InterPro" id="IPR033764">
    <property type="entry name" value="Sdr_B"/>
</dbReference>
<dbReference type="InterPro" id="IPR013783">
    <property type="entry name" value="Ig-like_fold"/>
</dbReference>
<sequence length="909" mass="94849">MTHMQQQTRAPVPRTGRRAAGRAAALVAAFATVTTATTVAAPPASPADADGSVTVRVVRAVDENGVWSPALEPGMAGVTVTLTGADGVLRAAATAADGTVTLTPAAGSAGGRYRVEVVNPKPGVLFPAFASREGLAGAPTKLSSNEEFVDLSDGKQVTFTTGLWNPSDYCQANAPLATACQPASLEPGTSRTLLTFPYRSRGVNKDVTNVSTATDTGNVFGIAWNREDRRLFSSAHAKRNTAYGPGGPGAVYVTDPVTKATSLFTTVPDAGTTAHTGADDPGFFGPVGRESLGGLKLTEDGHDLYVVNLHDRKLYRYDATAPTAAEPEAVYPIPAADCPSPEDWRPFGLGMQDGVGYLGGVCSGESTQKIGDLRAVVRQFDPTTGAFGAVVLDQPLDHRGTPTSCAGYFWYPWTETQPTTGSGQVCNVHPEPELGEVGFETDGSMLLVFRDRYADQAAAFPAASGPQPPGFVSVLASADLNKACKSGTSYVLDVNLGCGATVRNKNWFDQPRPYPWGHPYPAFAGLALSKVENSIATSGYDVANNVVSAGTMFTLRSGGPDPGFGQELSNGQSRFGKGAAMADLEVLCDRAPLQIGNRVWYDPERSGLQLPEQRPVVGATVDLYDADGKKVGTTRTTARGEYYFDDTNVTGGLKPKTAYTIRLDNPGDYAAGGPLHHWVPTAANVGDNRLTDSDGTVPQGGTYVERALTTGAAGQNDHSFDFGFQRQLGALRLVKHDQDGKALPGAVFQLWRESNNTAGLQTDGAKPDTKVDGACTTGADGTCTSRADLGSYYWQEVRPPQGYRAPDQPVLGPVVLDDEHLDAGVTTTAVNTLIPPTPTPTPTVTPTPTPSVGTPAPVPTTTPPAVPQPSGPLASTGGGAGASYLVAAGGLLVVLGAVVLVVLRKRRTT</sequence>
<dbReference type="SUPFAM" id="SSF117074">
    <property type="entry name" value="Hypothetical protein PA1324"/>
    <property type="match status" value="1"/>
</dbReference>
<dbReference type="InterPro" id="IPR041033">
    <property type="entry name" value="SpaA_PFL_dom_1"/>
</dbReference>
<feature type="compositionally biased region" description="Pro residues" evidence="4">
    <location>
        <begin position="856"/>
        <end position="870"/>
    </location>
</feature>
<dbReference type="GO" id="GO:0005975">
    <property type="term" value="P:carbohydrate metabolic process"/>
    <property type="evidence" value="ECO:0007669"/>
    <property type="project" value="UniProtKB-ARBA"/>
</dbReference>
<feature type="domain" description="SpaA-like prealbumin fold" evidence="8">
    <location>
        <begin position="730"/>
        <end position="810"/>
    </location>
</feature>
<dbReference type="RefSeq" id="WP_407989795.1">
    <property type="nucleotide sequence ID" value="NZ_AP035881.2"/>
</dbReference>
<evidence type="ECO:0000256" key="5">
    <source>
        <dbReference type="SAM" id="Phobius"/>
    </source>
</evidence>
<proteinExistence type="predicted"/>
<evidence type="ECO:0000256" key="3">
    <source>
        <dbReference type="ARBA" id="ARBA00022729"/>
    </source>
</evidence>
<gene>
    <name evidence="9" type="ORF">KCMC57_38060</name>
</gene>
<evidence type="ECO:0000256" key="1">
    <source>
        <dbReference type="ARBA" id="ARBA00004613"/>
    </source>
</evidence>
<organism evidence="9">
    <name type="scientific">Kitasatospora sp. CMC57</name>
    <dbReference type="NCBI Taxonomy" id="3231513"/>
    <lineage>
        <taxon>Bacteria</taxon>
        <taxon>Bacillati</taxon>
        <taxon>Actinomycetota</taxon>
        <taxon>Actinomycetes</taxon>
        <taxon>Kitasatosporales</taxon>
        <taxon>Streptomycetaceae</taxon>
        <taxon>Kitasatospora</taxon>
    </lineage>
</organism>
<feature type="region of interest" description="Disordered" evidence="4">
    <location>
        <begin position="832"/>
        <end position="875"/>
    </location>
</feature>
<keyword evidence="5" id="KW-0812">Transmembrane</keyword>
<evidence type="ECO:0008006" key="10">
    <source>
        <dbReference type="Google" id="ProtNLM"/>
    </source>
</evidence>
<evidence type="ECO:0000256" key="6">
    <source>
        <dbReference type="SAM" id="SignalP"/>
    </source>
</evidence>
<feature type="transmembrane region" description="Helical" evidence="5">
    <location>
        <begin position="882"/>
        <end position="903"/>
    </location>
</feature>
<protein>
    <recommendedName>
        <fullName evidence="10">Gram-positive cocci surface proteins LPxTG domain-containing protein</fullName>
    </recommendedName>
</protein>
<keyword evidence="5" id="KW-0472">Membrane</keyword>
<keyword evidence="3 6" id="KW-0732">Signal</keyword>
<feature type="domain" description="SD-repeat containing protein B" evidence="7">
    <location>
        <begin position="594"/>
        <end position="724"/>
    </location>
</feature>